<feature type="compositionally biased region" description="Basic residues" evidence="1">
    <location>
        <begin position="61"/>
        <end position="72"/>
    </location>
</feature>
<feature type="region of interest" description="Disordered" evidence="1">
    <location>
        <begin position="58"/>
        <end position="88"/>
    </location>
</feature>
<gene>
    <name evidence="2" type="ORF">EVAR_11792_1</name>
</gene>
<keyword evidence="3" id="KW-1185">Reference proteome</keyword>
<dbReference type="EMBL" id="BGZK01000205">
    <property type="protein sequence ID" value="GBP28330.1"/>
    <property type="molecule type" value="Genomic_DNA"/>
</dbReference>
<dbReference type="OrthoDB" id="410104at2759"/>
<dbReference type="AlphaFoldDB" id="A0A4C1UQ38"/>
<proteinExistence type="predicted"/>
<organism evidence="2 3">
    <name type="scientific">Eumeta variegata</name>
    <name type="common">Bagworm moth</name>
    <name type="synonym">Eumeta japonica</name>
    <dbReference type="NCBI Taxonomy" id="151549"/>
    <lineage>
        <taxon>Eukaryota</taxon>
        <taxon>Metazoa</taxon>
        <taxon>Ecdysozoa</taxon>
        <taxon>Arthropoda</taxon>
        <taxon>Hexapoda</taxon>
        <taxon>Insecta</taxon>
        <taxon>Pterygota</taxon>
        <taxon>Neoptera</taxon>
        <taxon>Endopterygota</taxon>
        <taxon>Lepidoptera</taxon>
        <taxon>Glossata</taxon>
        <taxon>Ditrysia</taxon>
        <taxon>Tineoidea</taxon>
        <taxon>Psychidae</taxon>
        <taxon>Oiketicinae</taxon>
        <taxon>Eumeta</taxon>
    </lineage>
</organism>
<evidence type="ECO:0000313" key="2">
    <source>
        <dbReference type="EMBL" id="GBP28330.1"/>
    </source>
</evidence>
<name>A0A4C1UQ38_EUMVA</name>
<sequence>MQRSTGLLYSNDDDDALQIRLEVDQCGGRTKRALPSAVGCFPSSSSSFFSVGRCSPAPPAPRRKGCGAHGSRRGSAASEAPRDHDTTQHHKLLLKARLSVKISHIRFYRLSFYPAEVIEELKIELSRGSDYHKSMSNLLYQTEIDRLDDVMTFSSDCWNLKKYNRFYYSKRRESGQVWLAGAARPPINHNNSPAAAQRTMARRCQGITSGAPRFCCHKLSIPVLCRRWNRLMMTGNIRHTRDTPLRPHAAAGGASIGRRASAIKALHKIVYRFPLGQHVDEKEVCKHIRKLRTDKSPGPDCVQNKVLKAGAVLLTSSLTYLSDRVLDTGQRFSIRPTAQLCLACARTRRSLTRERPSLRPAPGRRDVRVRRAFKARLSATNTFHCVANAVMGCGGDSGAARGARARPGPPNLWRICCSARRAARPAGSVPRAAREDVVALAYAARARLPARDRRHIAKLRGSVAMGSLC</sequence>
<reference evidence="2 3" key="1">
    <citation type="journal article" date="2019" name="Commun. Biol.">
        <title>The bagworm genome reveals a unique fibroin gene that provides high tensile strength.</title>
        <authorList>
            <person name="Kono N."/>
            <person name="Nakamura H."/>
            <person name="Ohtoshi R."/>
            <person name="Tomita M."/>
            <person name="Numata K."/>
            <person name="Arakawa K."/>
        </authorList>
    </citation>
    <scope>NUCLEOTIDE SEQUENCE [LARGE SCALE GENOMIC DNA]</scope>
</reference>
<dbReference type="Proteomes" id="UP000299102">
    <property type="component" value="Unassembled WGS sequence"/>
</dbReference>
<accession>A0A4C1UQ38</accession>
<evidence type="ECO:0000256" key="1">
    <source>
        <dbReference type="SAM" id="MobiDB-lite"/>
    </source>
</evidence>
<evidence type="ECO:0000313" key="3">
    <source>
        <dbReference type="Proteomes" id="UP000299102"/>
    </source>
</evidence>
<comment type="caution">
    <text evidence="2">The sequence shown here is derived from an EMBL/GenBank/DDBJ whole genome shotgun (WGS) entry which is preliminary data.</text>
</comment>
<protein>
    <submittedName>
        <fullName evidence="2">Uncharacterized protein</fullName>
    </submittedName>
</protein>